<feature type="signal peptide" evidence="1">
    <location>
        <begin position="1"/>
        <end position="18"/>
    </location>
</feature>
<dbReference type="OrthoDB" id="10490423at2759"/>
<sequence>MYFNDLFIILLSTSSALGATLPKYGSGSNVLPKRTNQQNDPSWERGYRAELETRGYPADIAARGLPSTSCIISMASCLAGYGLLSFKYQETFIKSVYIEPWEIFNLVDLFSYAGGISDTVLILNLSVAVSCATNGAIMVWDTLSFQKSSILSGDNELLASYDGKVLLWDLTTDSCLHIQRGHTRFIHTIGPNKDDTLLVTGASRGDVRV</sequence>
<keyword evidence="3" id="KW-1185">Reference proteome</keyword>
<protein>
    <recommendedName>
        <fullName evidence="4">WD40 repeat-like protein</fullName>
    </recommendedName>
</protein>
<evidence type="ECO:0000256" key="1">
    <source>
        <dbReference type="SAM" id="SignalP"/>
    </source>
</evidence>
<dbReference type="SUPFAM" id="SSF50978">
    <property type="entry name" value="WD40 repeat-like"/>
    <property type="match status" value="1"/>
</dbReference>
<dbReference type="Proteomes" id="UP000800093">
    <property type="component" value="Unassembled WGS sequence"/>
</dbReference>
<gene>
    <name evidence="2" type="ORF">CC78DRAFT_587499</name>
</gene>
<dbReference type="InterPro" id="IPR036322">
    <property type="entry name" value="WD40_repeat_dom_sf"/>
</dbReference>
<keyword evidence="1" id="KW-0732">Signal</keyword>
<evidence type="ECO:0000313" key="2">
    <source>
        <dbReference type="EMBL" id="KAF2258139.1"/>
    </source>
</evidence>
<dbReference type="EMBL" id="ML986781">
    <property type="protein sequence ID" value="KAF2258139.1"/>
    <property type="molecule type" value="Genomic_DNA"/>
</dbReference>
<accession>A0A9P4K275</accession>
<reference evidence="3" key="1">
    <citation type="journal article" date="2020" name="Stud. Mycol.">
        <title>101 Dothideomycetes genomes: A test case for predicting lifestyles and emergence of pathogens.</title>
        <authorList>
            <person name="Haridas S."/>
            <person name="Albert R."/>
            <person name="Binder M."/>
            <person name="Bloem J."/>
            <person name="LaButti K."/>
            <person name="Salamov A."/>
            <person name="Andreopoulos B."/>
            <person name="Baker S."/>
            <person name="Barry K."/>
            <person name="Bills G."/>
            <person name="Bluhm B."/>
            <person name="Cannon C."/>
            <person name="Castanera R."/>
            <person name="Culley D."/>
            <person name="Daum C."/>
            <person name="Ezra D."/>
            <person name="Gonzalez J."/>
            <person name="Henrissat B."/>
            <person name="Kuo A."/>
            <person name="Liang C."/>
            <person name="Lipzen A."/>
            <person name="Lutzoni F."/>
            <person name="Magnuson J."/>
            <person name="Mondo S."/>
            <person name="Nolan M."/>
            <person name="Ohm R."/>
            <person name="Pangilinan J."/>
            <person name="Park H.-J."/>
            <person name="Ramirez L."/>
            <person name="Alfaro M."/>
            <person name="Sun H."/>
            <person name="Tritt A."/>
            <person name="Yoshinaga Y."/>
            <person name="Zwiers L.-H."/>
            <person name="Turgeon B."/>
            <person name="Goodwin S."/>
            <person name="Spatafora J."/>
            <person name="Crous P."/>
            <person name="Grigoriev I."/>
        </authorList>
    </citation>
    <scope>NUCLEOTIDE SEQUENCE [LARGE SCALE GENOMIC DNA]</scope>
    <source>
        <strain evidence="3">CBS 304.66</strain>
    </source>
</reference>
<dbReference type="InterPro" id="IPR015943">
    <property type="entry name" value="WD40/YVTN_repeat-like_dom_sf"/>
</dbReference>
<comment type="caution">
    <text evidence="2">The sequence shown here is derived from an EMBL/GenBank/DDBJ whole genome shotgun (WGS) entry which is preliminary data.</text>
</comment>
<evidence type="ECO:0008006" key="4">
    <source>
        <dbReference type="Google" id="ProtNLM"/>
    </source>
</evidence>
<proteinExistence type="predicted"/>
<evidence type="ECO:0000313" key="3">
    <source>
        <dbReference type="Proteomes" id="UP000800093"/>
    </source>
</evidence>
<name>A0A9P4K275_9PLEO</name>
<dbReference type="AlphaFoldDB" id="A0A9P4K275"/>
<organism evidence="2 3">
    <name type="scientific">Lojkania enalia</name>
    <dbReference type="NCBI Taxonomy" id="147567"/>
    <lineage>
        <taxon>Eukaryota</taxon>
        <taxon>Fungi</taxon>
        <taxon>Dikarya</taxon>
        <taxon>Ascomycota</taxon>
        <taxon>Pezizomycotina</taxon>
        <taxon>Dothideomycetes</taxon>
        <taxon>Pleosporomycetidae</taxon>
        <taxon>Pleosporales</taxon>
        <taxon>Pleosporales incertae sedis</taxon>
        <taxon>Lojkania</taxon>
    </lineage>
</organism>
<dbReference type="Gene3D" id="2.130.10.10">
    <property type="entry name" value="YVTN repeat-like/Quinoprotein amine dehydrogenase"/>
    <property type="match status" value="1"/>
</dbReference>
<feature type="chain" id="PRO_5040428255" description="WD40 repeat-like protein" evidence="1">
    <location>
        <begin position="19"/>
        <end position="209"/>
    </location>
</feature>